<dbReference type="RefSeq" id="WP_322464605.1">
    <property type="nucleotide sequence ID" value="NZ_JAXOJX010000004.1"/>
</dbReference>
<feature type="domain" description="YhcG N-terminal" evidence="1">
    <location>
        <begin position="28"/>
        <end position="185"/>
    </location>
</feature>
<proteinExistence type="predicted"/>
<sequence length="274" mass="30755">MPELPAAAGSLNFDALAQAIADTHRELAAQATRAVNLSLTLRNWLIGHHIAEYELAGSDRAVYGDRLVDRLAERLKAFEVPGCDRRNLYRYRTFFQSYPQIVATLSPQFAALLAQVPLMARMAASASVPSTLEEQLFTRLSYSHLALLSELTNLEQRRFYEVEAVRGQWSLRELKRQMASLYWERSGLSTDKATLSQLTQADAQVLTPAQVIRDPYVFEFLGLKPAEVLREADLETALLAGMSDSLFVSRYQVELPAQEEMAAFVERAIRELGS</sequence>
<evidence type="ECO:0000313" key="2">
    <source>
        <dbReference type="EMBL" id="MDZ5455923.1"/>
    </source>
</evidence>
<dbReference type="PANTHER" id="PTHR30547">
    <property type="entry name" value="UNCHARACTERIZED PROTEIN YHCG-RELATED"/>
    <property type="match status" value="1"/>
</dbReference>
<accession>A0ABU5I9Z5</accession>
<gene>
    <name evidence="2" type="ORF">SM757_05005</name>
</gene>
<name>A0ABU5I9Z5_9BURK</name>
<reference evidence="2 3" key="1">
    <citation type="submission" date="2023-11" db="EMBL/GenBank/DDBJ databases">
        <title>Draft genome of Azohydromonas lata strain H1 (DSM1123), a polyhydroxyalkanoate producer.</title>
        <authorList>
            <person name="Traversa D."/>
            <person name="D'Addabbo P."/>
            <person name="Pazzani C."/>
            <person name="Manzari C."/>
            <person name="Chiara M."/>
            <person name="Scrascia M."/>
        </authorList>
    </citation>
    <scope>NUCLEOTIDE SEQUENCE [LARGE SCALE GENOMIC DNA]</scope>
    <source>
        <strain evidence="2 3">H1</strain>
    </source>
</reference>
<dbReference type="Proteomes" id="UP001293718">
    <property type="component" value="Unassembled WGS sequence"/>
</dbReference>
<dbReference type="EMBL" id="JAXOJX010000004">
    <property type="protein sequence ID" value="MDZ5455923.1"/>
    <property type="molecule type" value="Genomic_DNA"/>
</dbReference>
<dbReference type="InterPro" id="IPR053148">
    <property type="entry name" value="PD-DEXK-like_domain"/>
</dbReference>
<dbReference type="Pfam" id="PF17761">
    <property type="entry name" value="DUF1016_N"/>
    <property type="match status" value="1"/>
</dbReference>
<organism evidence="2 3">
    <name type="scientific">Azohydromonas lata</name>
    <dbReference type="NCBI Taxonomy" id="45677"/>
    <lineage>
        <taxon>Bacteria</taxon>
        <taxon>Pseudomonadati</taxon>
        <taxon>Pseudomonadota</taxon>
        <taxon>Betaproteobacteria</taxon>
        <taxon>Burkholderiales</taxon>
        <taxon>Sphaerotilaceae</taxon>
        <taxon>Azohydromonas</taxon>
    </lineage>
</organism>
<dbReference type="PANTHER" id="PTHR30547:SF5">
    <property type="entry name" value="NUCLEASE YHCG-RELATED"/>
    <property type="match status" value="1"/>
</dbReference>
<comment type="caution">
    <text evidence="2">The sequence shown here is derived from an EMBL/GenBank/DDBJ whole genome shotgun (WGS) entry which is preliminary data.</text>
</comment>
<keyword evidence="3" id="KW-1185">Reference proteome</keyword>
<protein>
    <submittedName>
        <fullName evidence="2">DUF1016 N-terminal domain-containing protein</fullName>
    </submittedName>
</protein>
<evidence type="ECO:0000259" key="1">
    <source>
        <dbReference type="Pfam" id="PF17761"/>
    </source>
</evidence>
<evidence type="ECO:0000313" key="3">
    <source>
        <dbReference type="Proteomes" id="UP001293718"/>
    </source>
</evidence>
<dbReference type="InterPro" id="IPR041527">
    <property type="entry name" value="YhcG_N"/>
</dbReference>